<evidence type="ECO:0000313" key="2">
    <source>
        <dbReference type="EMBL" id="KAF9148982.1"/>
    </source>
</evidence>
<comment type="caution">
    <text evidence="2">The sequence shown here is derived from an EMBL/GenBank/DDBJ whole genome shotgun (WGS) entry which is preliminary data.</text>
</comment>
<dbReference type="Proteomes" id="UP000748756">
    <property type="component" value="Unassembled WGS sequence"/>
</dbReference>
<sequence length="441" mass="48148">MIRSMFISYWAKLHGIRYHSKIVLDIIYGERTFRKTNKHRNNGVIQEAASTGAADTVAVGGHVDDIAGDDGALDRKEVNVTAPHPCAGDELSIGGDSILGGNNLIGRDHIVDEPYFEASAQESSIAGRLVTAVDECLDIAGSGDLVGATETEAEALVVTKIEAKVEEQQKTETNIEAVAGEVEAEVESTQLGDHLATIQQLTSTRRDPEPSHPLPAPSDKNDVPGPSTISTLKTQELPTTIVDQESHLRVSELVANRVKDILNLRYSWWNSYPRYFCFLPFLTTAITAAIEPRDTDDNLDNSTKFKLCYHCDCSDIAGSQDHCSSHGVYGNSLKGVAQVRLASIFPLFGEFIMAALEMIKYGIVLGDVVKVSSEVDPDIQRHLSLAIQFFEVNGIQSCEKYVRNMSAGSSSDLLSPSPPPLWIKYGSFRRSPEGRLGWGVR</sequence>
<keyword evidence="3" id="KW-1185">Reference proteome</keyword>
<evidence type="ECO:0000256" key="1">
    <source>
        <dbReference type="SAM" id="MobiDB-lite"/>
    </source>
</evidence>
<dbReference type="AlphaFoldDB" id="A0A9P5VA33"/>
<dbReference type="EMBL" id="JAAAUQ010000589">
    <property type="protein sequence ID" value="KAF9148982.1"/>
    <property type="molecule type" value="Genomic_DNA"/>
</dbReference>
<proteinExistence type="predicted"/>
<feature type="region of interest" description="Disordered" evidence="1">
    <location>
        <begin position="201"/>
        <end position="230"/>
    </location>
</feature>
<reference evidence="2" key="1">
    <citation type="journal article" date="2020" name="Fungal Divers.">
        <title>Resolving the Mortierellaceae phylogeny through synthesis of multi-gene phylogenetics and phylogenomics.</title>
        <authorList>
            <person name="Vandepol N."/>
            <person name="Liber J."/>
            <person name="Desiro A."/>
            <person name="Na H."/>
            <person name="Kennedy M."/>
            <person name="Barry K."/>
            <person name="Grigoriev I.V."/>
            <person name="Miller A.N."/>
            <person name="O'Donnell K."/>
            <person name="Stajich J.E."/>
            <person name="Bonito G."/>
        </authorList>
    </citation>
    <scope>NUCLEOTIDE SEQUENCE</scope>
    <source>
        <strain evidence="2">NRRL 6426</strain>
    </source>
</reference>
<organism evidence="2 3">
    <name type="scientific">Linnemannia schmuckeri</name>
    <dbReference type="NCBI Taxonomy" id="64567"/>
    <lineage>
        <taxon>Eukaryota</taxon>
        <taxon>Fungi</taxon>
        <taxon>Fungi incertae sedis</taxon>
        <taxon>Mucoromycota</taxon>
        <taxon>Mortierellomycotina</taxon>
        <taxon>Mortierellomycetes</taxon>
        <taxon>Mortierellales</taxon>
        <taxon>Mortierellaceae</taxon>
        <taxon>Linnemannia</taxon>
    </lineage>
</organism>
<gene>
    <name evidence="2" type="ORF">BG015_009243</name>
</gene>
<evidence type="ECO:0000313" key="3">
    <source>
        <dbReference type="Proteomes" id="UP000748756"/>
    </source>
</evidence>
<name>A0A9P5VA33_9FUNG</name>
<accession>A0A9P5VA33</accession>
<protein>
    <submittedName>
        <fullName evidence="2">Uncharacterized protein</fullName>
    </submittedName>
</protein>
<dbReference type="OrthoDB" id="2383980at2759"/>